<evidence type="ECO:0000313" key="6">
    <source>
        <dbReference type="EMBL" id="KIJ99508.1"/>
    </source>
</evidence>
<evidence type="ECO:0008006" key="8">
    <source>
        <dbReference type="Google" id="ProtNLM"/>
    </source>
</evidence>
<dbReference type="PANTHER" id="PTHR23112:SF37">
    <property type="entry name" value="G PROTEIN-COUPLED RECEPTOR GPR1"/>
    <property type="match status" value="1"/>
</dbReference>
<comment type="subcellular location">
    <subcellularLocation>
        <location evidence="1">Membrane</location>
        <topology evidence="1">Multi-pass membrane protein</topology>
    </subcellularLocation>
</comment>
<evidence type="ECO:0000256" key="1">
    <source>
        <dbReference type="ARBA" id="ARBA00004141"/>
    </source>
</evidence>
<name>A0A0C9XDC9_9AGAR</name>
<dbReference type="GO" id="GO:0004930">
    <property type="term" value="F:G protein-coupled receptor activity"/>
    <property type="evidence" value="ECO:0007669"/>
    <property type="project" value="TreeGrafter"/>
</dbReference>
<dbReference type="Gene3D" id="1.20.1070.10">
    <property type="entry name" value="Rhodopsin 7-helix transmembrane proteins"/>
    <property type="match status" value="1"/>
</dbReference>
<dbReference type="SUPFAM" id="SSF81321">
    <property type="entry name" value="Family A G protein-coupled receptor-like"/>
    <property type="match status" value="1"/>
</dbReference>
<gene>
    <name evidence="6" type="ORF">K443DRAFT_102114</name>
</gene>
<feature type="transmembrane region" description="Helical" evidence="5">
    <location>
        <begin position="262"/>
        <end position="287"/>
    </location>
</feature>
<dbReference type="HOGENOM" id="CLU_027149_0_1_1"/>
<evidence type="ECO:0000256" key="3">
    <source>
        <dbReference type="ARBA" id="ARBA00022989"/>
    </source>
</evidence>
<proteinExistence type="predicted"/>
<keyword evidence="2 5" id="KW-0812">Transmembrane</keyword>
<feature type="transmembrane region" description="Helical" evidence="5">
    <location>
        <begin position="230"/>
        <end position="250"/>
    </location>
</feature>
<organism evidence="6 7">
    <name type="scientific">Laccaria amethystina LaAM-08-1</name>
    <dbReference type="NCBI Taxonomy" id="1095629"/>
    <lineage>
        <taxon>Eukaryota</taxon>
        <taxon>Fungi</taxon>
        <taxon>Dikarya</taxon>
        <taxon>Basidiomycota</taxon>
        <taxon>Agaricomycotina</taxon>
        <taxon>Agaricomycetes</taxon>
        <taxon>Agaricomycetidae</taxon>
        <taxon>Agaricales</taxon>
        <taxon>Agaricineae</taxon>
        <taxon>Hydnangiaceae</taxon>
        <taxon>Laccaria</taxon>
    </lineage>
</organism>
<dbReference type="CDD" id="cd00637">
    <property type="entry name" value="7tm_classA_rhodopsin-like"/>
    <property type="match status" value="1"/>
</dbReference>
<evidence type="ECO:0000256" key="4">
    <source>
        <dbReference type="ARBA" id="ARBA00023136"/>
    </source>
</evidence>
<dbReference type="GO" id="GO:0007189">
    <property type="term" value="P:adenylate cyclase-activating G protein-coupled receptor signaling pathway"/>
    <property type="evidence" value="ECO:0007669"/>
    <property type="project" value="TreeGrafter"/>
</dbReference>
<keyword evidence="4 5" id="KW-0472">Membrane</keyword>
<feature type="non-terminal residue" evidence="6">
    <location>
        <position position="337"/>
    </location>
</feature>
<sequence length="337" mass="38033">CLAPPLVEEKTSDLISRLKRNTIYRLRRRRGASVRTRYIFQKPMDILMLSLFIADLLQAIGAVMDLKWVGSGHLEVGGFCSAQGIIKQLGEVGVALSTLAIALYTFIGVWMGRTIESNRVTGAIIGIIWFCIGLLTLLGNVLNDRAGEGFERPTPYWCWIGEPFFMWRLFGEYLWFWITLLVSIITYIPLYFWSRGNITFDDVSWWKFTIQRADPSEELKGIRRRSLIMLLYPGIYCLITLPLSVVRWIGFVQEQRGLVNTVPSAATFAVMAIFSLSGACNAILLLTTRPESGLFSRFNHEDMSFAPSSAPLQPREISASDSTVGVEEYNLGRLPSH</sequence>
<feature type="transmembrane region" description="Helical" evidence="5">
    <location>
        <begin position="123"/>
        <end position="142"/>
    </location>
</feature>
<dbReference type="Proteomes" id="UP000054477">
    <property type="component" value="Unassembled WGS sequence"/>
</dbReference>
<evidence type="ECO:0000313" key="7">
    <source>
        <dbReference type="Proteomes" id="UP000054477"/>
    </source>
</evidence>
<evidence type="ECO:0000256" key="5">
    <source>
        <dbReference type="SAM" id="Phobius"/>
    </source>
</evidence>
<dbReference type="OrthoDB" id="100006at2759"/>
<dbReference type="GO" id="GO:0005886">
    <property type="term" value="C:plasma membrane"/>
    <property type="evidence" value="ECO:0007669"/>
    <property type="project" value="TreeGrafter"/>
</dbReference>
<feature type="transmembrane region" description="Helical" evidence="5">
    <location>
        <begin position="46"/>
        <end position="64"/>
    </location>
</feature>
<evidence type="ECO:0000256" key="2">
    <source>
        <dbReference type="ARBA" id="ARBA00022692"/>
    </source>
</evidence>
<dbReference type="AlphaFoldDB" id="A0A0C9XDC9"/>
<dbReference type="EMBL" id="KN838645">
    <property type="protein sequence ID" value="KIJ99508.1"/>
    <property type="molecule type" value="Genomic_DNA"/>
</dbReference>
<keyword evidence="7" id="KW-1185">Reference proteome</keyword>
<accession>A0A0C9XDC9</accession>
<keyword evidence="3 5" id="KW-1133">Transmembrane helix</keyword>
<reference evidence="7" key="2">
    <citation type="submission" date="2015-01" db="EMBL/GenBank/DDBJ databases">
        <title>Evolutionary Origins and Diversification of the Mycorrhizal Mutualists.</title>
        <authorList>
            <consortium name="DOE Joint Genome Institute"/>
            <consortium name="Mycorrhizal Genomics Consortium"/>
            <person name="Kohler A."/>
            <person name="Kuo A."/>
            <person name="Nagy L.G."/>
            <person name="Floudas D."/>
            <person name="Copeland A."/>
            <person name="Barry K.W."/>
            <person name="Cichocki N."/>
            <person name="Veneault-Fourrey C."/>
            <person name="LaButti K."/>
            <person name="Lindquist E.A."/>
            <person name="Lipzen A."/>
            <person name="Lundell T."/>
            <person name="Morin E."/>
            <person name="Murat C."/>
            <person name="Riley R."/>
            <person name="Ohm R."/>
            <person name="Sun H."/>
            <person name="Tunlid A."/>
            <person name="Henrissat B."/>
            <person name="Grigoriev I.V."/>
            <person name="Hibbett D.S."/>
            <person name="Martin F."/>
        </authorList>
    </citation>
    <scope>NUCLEOTIDE SEQUENCE [LARGE SCALE GENOMIC DNA]</scope>
    <source>
        <strain evidence="7">LaAM-08-1</strain>
    </source>
</reference>
<dbReference type="STRING" id="1095629.A0A0C9XDC9"/>
<feature type="transmembrane region" description="Helical" evidence="5">
    <location>
        <begin position="92"/>
        <end position="111"/>
    </location>
</feature>
<dbReference type="PANTHER" id="PTHR23112">
    <property type="entry name" value="G PROTEIN-COUPLED RECEPTOR 157-RELATED"/>
    <property type="match status" value="1"/>
</dbReference>
<feature type="transmembrane region" description="Helical" evidence="5">
    <location>
        <begin position="174"/>
        <end position="193"/>
    </location>
</feature>
<protein>
    <recommendedName>
        <fullName evidence="8">Glucose receptor Git3 N-terminal domain-containing protein</fullName>
    </recommendedName>
</protein>
<reference evidence="6 7" key="1">
    <citation type="submission" date="2014-04" db="EMBL/GenBank/DDBJ databases">
        <authorList>
            <consortium name="DOE Joint Genome Institute"/>
            <person name="Kuo A."/>
            <person name="Kohler A."/>
            <person name="Nagy L.G."/>
            <person name="Floudas D."/>
            <person name="Copeland A."/>
            <person name="Barry K.W."/>
            <person name="Cichocki N."/>
            <person name="Veneault-Fourrey C."/>
            <person name="LaButti K."/>
            <person name="Lindquist E.A."/>
            <person name="Lipzen A."/>
            <person name="Lundell T."/>
            <person name="Morin E."/>
            <person name="Murat C."/>
            <person name="Sun H."/>
            <person name="Tunlid A."/>
            <person name="Henrissat B."/>
            <person name="Grigoriev I.V."/>
            <person name="Hibbett D.S."/>
            <person name="Martin F."/>
            <person name="Nordberg H.P."/>
            <person name="Cantor M.N."/>
            <person name="Hua S.X."/>
        </authorList>
    </citation>
    <scope>NUCLEOTIDE SEQUENCE [LARGE SCALE GENOMIC DNA]</scope>
    <source>
        <strain evidence="6 7">LaAM-08-1</strain>
    </source>
</reference>